<evidence type="ECO:0000259" key="6">
    <source>
        <dbReference type="PROSITE" id="PS50110"/>
    </source>
</evidence>
<dbReference type="InterPro" id="IPR005467">
    <property type="entry name" value="His_kinase_dom"/>
</dbReference>
<evidence type="ECO:0000259" key="5">
    <source>
        <dbReference type="PROSITE" id="PS50109"/>
    </source>
</evidence>
<dbReference type="PANTHER" id="PTHR24421">
    <property type="entry name" value="NITRATE/NITRITE SENSOR PROTEIN NARX-RELATED"/>
    <property type="match status" value="1"/>
</dbReference>
<evidence type="ECO:0000313" key="9">
    <source>
        <dbReference type="Proteomes" id="UP000484875"/>
    </source>
</evidence>
<dbReference type="InterPro" id="IPR001610">
    <property type="entry name" value="PAC"/>
</dbReference>
<evidence type="ECO:0000256" key="1">
    <source>
        <dbReference type="ARBA" id="ARBA00022679"/>
    </source>
</evidence>
<dbReference type="GO" id="GO:0016020">
    <property type="term" value="C:membrane"/>
    <property type="evidence" value="ECO:0007669"/>
    <property type="project" value="InterPro"/>
</dbReference>
<dbReference type="AlphaFoldDB" id="A0A845HPF0"/>
<dbReference type="RefSeq" id="WP_161092963.1">
    <property type="nucleotide sequence ID" value="NZ_WWCV01000086.1"/>
</dbReference>
<dbReference type="PROSITE" id="PS50110">
    <property type="entry name" value="RESPONSE_REGULATORY"/>
    <property type="match status" value="1"/>
</dbReference>
<reference evidence="8 9" key="1">
    <citation type="submission" date="2019-12" db="EMBL/GenBank/DDBJ databases">
        <title>Novel species isolated from a subtropical stream in China.</title>
        <authorList>
            <person name="Lu H."/>
        </authorList>
    </citation>
    <scope>NUCLEOTIDE SEQUENCE [LARGE SCALE GENOMIC DNA]</scope>
    <source>
        <strain evidence="8 9">FT107W</strain>
    </source>
</reference>
<dbReference type="GO" id="GO:0046983">
    <property type="term" value="F:protein dimerization activity"/>
    <property type="evidence" value="ECO:0007669"/>
    <property type="project" value="InterPro"/>
</dbReference>
<keyword evidence="9" id="KW-1185">Reference proteome</keyword>
<feature type="domain" description="PAC" evidence="7">
    <location>
        <begin position="216"/>
        <end position="268"/>
    </location>
</feature>
<dbReference type="InterPro" id="IPR050482">
    <property type="entry name" value="Sensor_HK_TwoCompSys"/>
</dbReference>
<dbReference type="Gene3D" id="3.30.565.10">
    <property type="entry name" value="Histidine kinase-like ATPase, C-terminal domain"/>
    <property type="match status" value="1"/>
</dbReference>
<dbReference type="SUPFAM" id="SSF55874">
    <property type="entry name" value="ATPase domain of HSP90 chaperone/DNA topoisomerase II/histidine kinase"/>
    <property type="match status" value="1"/>
</dbReference>
<dbReference type="InterPro" id="IPR013655">
    <property type="entry name" value="PAS_fold_3"/>
</dbReference>
<dbReference type="InterPro" id="IPR036890">
    <property type="entry name" value="HATPase_C_sf"/>
</dbReference>
<evidence type="ECO:0000256" key="2">
    <source>
        <dbReference type="ARBA" id="ARBA00022777"/>
    </source>
</evidence>
<keyword evidence="3" id="KW-0902">Two-component regulatory system</keyword>
<dbReference type="CDD" id="cd16917">
    <property type="entry name" value="HATPase_UhpB-NarQ-NarX-like"/>
    <property type="match status" value="1"/>
</dbReference>
<dbReference type="InterPro" id="IPR003594">
    <property type="entry name" value="HATPase_dom"/>
</dbReference>
<dbReference type="Pfam" id="PF08447">
    <property type="entry name" value="PAS_3"/>
    <property type="match status" value="1"/>
</dbReference>
<dbReference type="PROSITE" id="PS50113">
    <property type="entry name" value="PAC"/>
    <property type="match status" value="1"/>
</dbReference>
<dbReference type="InterPro" id="IPR011006">
    <property type="entry name" value="CheY-like_superfamily"/>
</dbReference>
<dbReference type="InterPro" id="IPR001789">
    <property type="entry name" value="Sig_transdc_resp-reg_receiver"/>
</dbReference>
<dbReference type="CDD" id="cd00156">
    <property type="entry name" value="REC"/>
    <property type="match status" value="1"/>
</dbReference>
<evidence type="ECO:0000256" key="3">
    <source>
        <dbReference type="ARBA" id="ARBA00023012"/>
    </source>
</evidence>
<dbReference type="PANTHER" id="PTHR24421:SF59">
    <property type="entry name" value="OXYGEN SENSOR HISTIDINE KINASE NREB"/>
    <property type="match status" value="1"/>
</dbReference>
<gene>
    <name evidence="8" type="ORF">GTP81_28370</name>
</gene>
<proteinExistence type="predicted"/>
<feature type="domain" description="Histidine kinase" evidence="5">
    <location>
        <begin position="290"/>
        <end position="488"/>
    </location>
</feature>
<name>A0A845HPF0_9BURK</name>
<feature type="modified residue" description="4-aspartylphosphate" evidence="4">
    <location>
        <position position="58"/>
    </location>
</feature>
<comment type="caution">
    <text evidence="8">The sequence shown here is derived from an EMBL/GenBank/DDBJ whole genome shotgun (WGS) entry which is preliminary data.</text>
</comment>
<dbReference type="InterPro" id="IPR035965">
    <property type="entry name" value="PAS-like_dom_sf"/>
</dbReference>
<keyword evidence="1" id="KW-0808">Transferase</keyword>
<dbReference type="SMART" id="SM00387">
    <property type="entry name" value="HATPase_c"/>
    <property type="match status" value="1"/>
</dbReference>
<dbReference type="Proteomes" id="UP000484875">
    <property type="component" value="Unassembled WGS sequence"/>
</dbReference>
<accession>A0A845HPF0</accession>
<dbReference type="Pfam" id="PF07730">
    <property type="entry name" value="HisKA_3"/>
    <property type="match status" value="1"/>
</dbReference>
<dbReference type="SUPFAM" id="SSF55785">
    <property type="entry name" value="PYP-like sensor domain (PAS domain)"/>
    <property type="match status" value="1"/>
</dbReference>
<keyword evidence="2" id="KW-0418">Kinase</keyword>
<feature type="domain" description="Response regulatory" evidence="6">
    <location>
        <begin position="6"/>
        <end position="125"/>
    </location>
</feature>
<dbReference type="SUPFAM" id="SSF52172">
    <property type="entry name" value="CheY-like"/>
    <property type="match status" value="1"/>
</dbReference>
<dbReference type="GO" id="GO:0000155">
    <property type="term" value="F:phosphorelay sensor kinase activity"/>
    <property type="evidence" value="ECO:0007669"/>
    <property type="project" value="InterPro"/>
</dbReference>
<dbReference type="Gene3D" id="1.20.5.1930">
    <property type="match status" value="1"/>
</dbReference>
<dbReference type="Gene3D" id="3.30.450.20">
    <property type="entry name" value="PAS domain"/>
    <property type="match status" value="1"/>
</dbReference>
<dbReference type="Gene3D" id="3.40.50.2300">
    <property type="match status" value="1"/>
</dbReference>
<dbReference type="Pfam" id="PF02518">
    <property type="entry name" value="HATPase_c"/>
    <property type="match status" value="1"/>
</dbReference>
<dbReference type="PROSITE" id="PS50109">
    <property type="entry name" value="HIS_KIN"/>
    <property type="match status" value="1"/>
</dbReference>
<keyword evidence="4" id="KW-0597">Phosphoprotein</keyword>
<dbReference type="SMART" id="SM00448">
    <property type="entry name" value="REC"/>
    <property type="match status" value="1"/>
</dbReference>
<dbReference type="InterPro" id="IPR000700">
    <property type="entry name" value="PAS-assoc_C"/>
</dbReference>
<organism evidence="8 9">
    <name type="scientific">Duganella vulcania</name>
    <dbReference type="NCBI Taxonomy" id="2692166"/>
    <lineage>
        <taxon>Bacteria</taxon>
        <taxon>Pseudomonadati</taxon>
        <taxon>Pseudomonadota</taxon>
        <taxon>Betaproteobacteria</taxon>
        <taxon>Burkholderiales</taxon>
        <taxon>Oxalobacteraceae</taxon>
        <taxon>Telluria group</taxon>
        <taxon>Duganella</taxon>
    </lineage>
</organism>
<protein>
    <submittedName>
        <fullName evidence="8">Response regulator</fullName>
    </submittedName>
</protein>
<sequence length="491" mass="54444">MNAPLRVLIVEDDAVDRMACRRAFAAAPDAPFELLEADSGEQGLALARSQRPDCILLDYHLPDLTGLEFLAHLNGDGAALAIPVMMLTGADSAAVAAEAMRRGARDYLVKDVDGYYLEFLPGAIHRMLREQSLLDDKRQAEARFRTLIEQMQAISYIAELGEEGALRYISPQIGLLGFSPAEWLADPALHGQRMDPDRREAILEAMRRSRRDASPLHLEYRLHARDGRTLWFRDQAELVRDEQDQPLFMQGIMIDITQTKLAEQALLASQQALRSLSAHQEQIKEHERKRIAQEIHDELGGLLTGIKAYVAVSIERAAAAGSPAEPLLAEVAGLAQDAIDTVRRVITDLRPSVLDQLGVWAALEWYAEQVERRSGLHCQCAVAPAAAALELDAGRSTMLFRIAQEALTNVVRHAGARSATLQVDYADGVLELRISDDGQGIEAERLLNRESWGILGMHERCRHFDGELKITGKPGEGTTLLLRLPLDERRE</sequence>
<dbReference type="EMBL" id="WWCV01000086">
    <property type="protein sequence ID" value="MYN20661.1"/>
    <property type="molecule type" value="Genomic_DNA"/>
</dbReference>
<dbReference type="Pfam" id="PF00072">
    <property type="entry name" value="Response_reg"/>
    <property type="match status" value="1"/>
</dbReference>
<dbReference type="NCBIfam" id="TIGR00229">
    <property type="entry name" value="sensory_box"/>
    <property type="match status" value="1"/>
</dbReference>
<dbReference type="InterPro" id="IPR000014">
    <property type="entry name" value="PAS"/>
</dbReference>
<dbReference type="SMART" id="SM00086">
    <property type="entry name" value="PAC"/>
    <property type="match status" value="1"/>
</dbReference>
<dbReference type="InterPro" id="IPR011712">
    <property type="entry name" value="Sig_transdc_His_kin_sub3_dim/P"/>
</dbReference>
<evidence type="ECO:0000259" key="7">
    <source>
        <dbReference type="PROSITE" id="PS50113"/>
    </source>
</evidence>
<evidence type="ECO:0000256" key="4">
    <source>
        <dbReference type="PROSITE-ProRule" id="PRU00169"/>
    </source>
</evidence>
<evidence type="ECO:0000313" key="8">
    <source>
        <dbReference type="EMBL" id="MYN20661.1"/>
    </source>
</evidence>
<dbReference type="CDD" id="cd00130">
    <property type="entry name" value="PAS"/>
    <property type="match status" value="1"/>
</dbReference>